<dbReference type="Proteomes" id="UP000186308">
    <property type="component" value="Unassembled WGS sequence"/>
</dbReference>
<dbReference type="PANTHER" id="PTHR11091:SF0">
    <property type="entry name" value="MALATE DEHYDROGENASE"/>
    <property type="match status" value="1"/>
</dbReference>
<dbReference type="NCBIfam" id="NF007504">
    <property type="entry name" value="PRK10098.1"/>
    <property type="match status" value="1"/>
</dbReference>
<sequence length="349" mass="36163">MRRIDPARLRAATERIVAAMGSDPAETRLIADHLVRANLAGHDSHGVGMLPAYVRMLREGKLIPNQSLATITDAGAILVFDAKRGFGAHMAHEAVARAIVRAREIGAVTLSLRNSAHIGRIGTYGEQAATAGMGFIAYVNVADHHPISAPFGCGEPRLGTNPFVTAVPAPGGAVVLDMATTTIAHGKARIARNKGEPVAEGCLIDAAGQPTTDPVPLVDHNVGALQTFGLHKGSGLAIMCEIMAGAVAGGQRADEPEQDSILNSMFAVLINLDALGGVARVAEGVAATRAHLTAARRAPGFDQIQLPGDPERGHAAQRTRDGIPIDNLTLAQITEAAAGLGITDFAAML</sequence>
<dbReference type="PANTHER" id="PTHR11091">
    <property type="entry name" value="OXIDOREDUCTASE-RELATED"/>
    <property type="match status" value="1"/>
</dbReference>
<organism evidence="4 5">
    <name type="scientific">Acidiphilium rubrum</name>
    <dbReference type="NCBI Taxonomy" id="526"/>
    <lineage>
        <taxon>Bacteria</taxon>
        <taxon>Pseudomonadati</taxon>
        <taxon>Pseudomonadota</taxon>
        <taxon>Alphaproteobacteria</taxon>
        <taxon>Acetobacterales</taxon>
        <taxon>Acidocellaceae</taxon>
        <taxon>Acidiphilium</taxon>
    </lineage>
</organism>
<dbReference type="EMBL" id="FTNE01000007">
    <property type="protein sequence ID" value="SIQ64839.1"/>
    <property type="molecule type" value="Genomic_DNA"/>
</dbReference>
<accession>A0A8G2CK21</accession>
<name>A0A8G2CK21_ACIRU</name>
<protein>
    <submittedName>
        <fullName evidence="4">Uncharacterized oxidoreductase</fullName>
    </submittedName>
</protein>
<proteinExistence type="inferred from homology"/>
<dbReference type="SUPFAM" id="SSF89733">
    <property type="entry name" value="L-sulfolactate dehydrogenase-like"/>
    <property type="match status" value="1"/>
</dbReference>
<dbReference type="GO" id="GO:0016491">
    <property type="term" value="F:oxidoreductase activity"/>
    <property type="evidence" value="ECO:0007669"/>
    <property type="project" value="UniProtKB-KW"/>
</dbReference>
<dbReference type="InterPro" id="IPR043144">
    <property type="entry name" value="Mal/L-sulf/L-lact_DH-like_ah"/>
</dbReference>
<keyword evidence="2" id="KW-0560">Oxidoreductase</keyword>
<comment type="caution">
    <text evidence="4">The sequence shown here is derived from an EMBL/GenBank/DDBJ whole genome shotgun (WGS) entry which is preliminary data.</text>
</comment>
<comment type="similarity">
    <text evidence="1">Belongs to the LDH2/MDH2 oxidoreductase family.</text>
</comment>
<gene>
    <name evidence="4" type="ORF">SAMN05421828_107105</name>
</gene>
<dbReference type="InterPro" id="IPR043143">
    <property type="entry name" value="Mal/L-sulf/L-lact_DH-like_NADP"/>
</dbReference>
<dbReference type="Gene3D" id="1.10.1530.10">
    <property type="match status" value="1"/>
</dbReference>
<evidence type="ECO:0000313" key="4">
    <source>
        <dbReference type="EMBL" id="SIQ64839.1"/>
    </source>
</evidence>
<dbReference type="Gene3D" id="3.30.1370.60">
    <property type="entry name" value="Hypothetical oxidoreductase yiak, domain 2"/>
    <property type="match status" value="1"/>
</dbReference>
<dbReference type="InterPro" id="IPR003767">
    <property type="entry name" value="Malate/L-lactate_DH-like"/>
</dbReference>
<evidence type="ECO:0000256" key="3">
    <source>
        <dbReference type="SAM" id="MobiDB-lite"/>
    </source>
</evidence>
<dbReference type="InterPro" id="IPR036111">
    <property type="entry name" value="Mal/L-sulfo/L-lacto_DH-like_sf"/>
</dbReference>
<feature type="region of interest" description="Disordered" evidence="3">
    <location>
        <begin position="301"/>
        <end position="320"/>
    </location>
</feature>
<dbReference type="RefSeq" id="WP_035228193.1">
    <property type="nucleotide sequence ID" value="NZ_FTNE01000007.1"/>
</dbReference>
<keyword evidence="5" id="KW-1185">Reference proteome</keyword>
<dbReference type="AlphaFoldDB" id="A0A8G2CK21"/>
<feature type="compositionally biased region" description="Basic and acidic residues" evidence="3">
    <location>
        <begin position="309"/>
        <end position="320"/>
    </location>
</feature>
<evidence type="ECO:0000256" key="2">
    <source>
        <dbReference type="ARBA" id="ARBA00023002"/>
    </source>
</evidence>
<evidence type="ECO:0000313" key="5">
    <source>
        <dbReference type="Proteomes" id="UP000186308"/>
    </source>
</evidence>
<reference evidence="4 5" key="1">
    <citation type="submission" date="2017-01" db="EMBL/GenBank/DDBJ databases">
        <authorList>
            <person name="Varghese N."/>
            <person name="Submissions S."/>
        </authorList>
    </citation>
    <scope>NUCLEOTIDE SEQUENCE [LARGE SCALE GENOMIC DNA]</scope>
    <source>
        <strain evidence="4 5">ATCC 35905</strain>
    </source>
</reference>
<evidence type="ECO:0000256" key="1">
    <source>
        <dbReference type="ARBA" id="ARBA00006056"/>
    </source>
</evidence>
<dbReference type="Pfam" id="PF02615">
    <property type="entry name" value="Ldh_2"/>
    <property type="match status" value="1"/>
</dbReference>